<proteinExistence type="predicted"/>
<reference evidence="2" key="1">
    <citation type="submission" date="2021-03" db="EMBL/GenBank/DDBJ databases">
        <title>Proteiniclasticum marinus sp. nov., isolated from tidal flat sediment.</title>
        <authorList>
            <person name="Namirimu T."/>
            <person name="Yang J.-A."/>
            <person name="Yang S.-H."/>
            <person name="Kim Y.-J."/>
            <person name="Kwon K.K."/>
        </authorList>
    </citation>
    <scope>NUCLEOTIDE SEQUENCE</scope>
    <source>
        <strain evidence="2">SCR006</strain>
    </source>
</reference>
<keyword evidence="1" id="KW-0812">Transmembrane</keyword>
<feature type="transmembrane region" description="Helical" evidence="1">
    <location>
        <begin position="49"/>
        <end position="71"/>
    </location>
</feature>
<dbReference type="RefSeq" id="WP_207598969.1">
    <property type="nucleotide sequence ID" value="NZ_JAFNJU010000003.1"/>
</dbReference>
<comment type="caution">
    <text evidence="2">The sequence shown here is derived from an EMBL/GenBank/DDBJ whole genome shotgun (WGS) entry which is preliminary data.</text>
</comment>
<accession>A0A939HBV2</accession>
<keyword evidence="1" id="KW-0472">Membrane</keyword>
<evidence type="ECO:0000313" key="2">
    <source>
        <dbReference type="EMBL" id="MBO1264458.1"/>
    </source>
</evidence>
<name>A0A939HBV2_9CLOT</name>
<sequence>MSISDFLNNCIESLMEIFRKYSPVIVPVLVLVIIVIINSINSFVNVNQILLHIPSISGTLAGFLFTFFGIFTALPDNNFIKVLKSNGYMKIIHITLITGISTLLVSMVLSIFGVLSYLSISLFIVGVSETMLASFYLFIVSTYSSKSK</sequence>
<organism evidence="2 3">
    <name type="scientific">Proteiniclasticum aestuarii</name>
    <dbReference type="NCBI Taxonomy" id="2817862"/>
    <lineage>
        <taxon>Bacteria</taxon>
        <taxon>Bacillati</taxon>
        <taxon>Bacillota</taxon>
        <taxon>Clostridia</taxon>
        <taxon>Eubacteriales</taxon>
        <taxon>Clostridiaceae</taxon>
        <taxon>Proteiniclasticum</taxon>
    </lineage>
</organism>
<keyword evidence="1" id="KW-1133">Transmembrane helix</keyword>
<gene>
    <name evidence="2" type="ORF">J3A84_05305</name>
</gene>
<protein>
    <submittedName>
        <fullName evidence="2">Uncharacterized protein</fullName>
    </submittedName>
</protein>
<keyword evidence="3" id="KW-1185">Reference proteome</keyword>
<feature type="transmembrane region" description="Helical" evidence="1">
    <location>
        <begin position="91"/>
        <end position="112"/>
    </location>
</feature>
<feature type="transmembrane region" description="Helical" evidence="1">
    <location>
        <begin position="21"/>
        <end position="43"/>
    </location>
</feature>
<dbReference type="EMBL" id="JAFNJU010000003">
    <property type="protein sequence ID" value="MBO1264458.1"/>
    <property type="molecule type" value="Genomic_DNA"/>
</dbReference>
<feature type="transmembrane region" description="Helical" evidence="1">
    <location>
        <begin position="118"/>
        <end position="139"/>
    </location>
</feature>
<evidence type="ECO:0000313" key="3">
    <source>
        <dbReference type="Proteomes" id="UP000664218"/>
    </source>
</evidence>
<dbReference type="AlphaFoldDB" id="A0A939HBV2"/>
<evidence type="ECO:0000256" key="1">
    <source>
        <dbReference type="SAM" id="Phobius"/>
    </source>
</evidence>
<dbReference type="Proteomes" id="UP000664218">
    <property type="component" value="Unassembled WGS sequence"/>
</dbReference>